<protein>
    <submittedName>
        <fullName evidence="1">Uncharacterized protein</fullName>
    </submittedName>
</protein>
<evidence type="ECO:0000313" key="2">
    <source>
        <dbReference type="Proteomes" id="UP001158050"/>
    </source>
</evidence>
<organism evidence="1 2">
    <name type="scientific">Epilithonimonas pallida</name>
    <dbReference type="NCBI Taxonomy" id="373671"/>
    <lineage>
        <taxon>Bacteria</taxon>
        <taxon>Pseudomonadati</taxon>
        <taxon>Bacteroidota</taxon>
        <taxon>Flavobacteriia</taxon>
        <taxon>Flavobacteriales</taxon>
        <taxon>Weeksellaceae</taxon>
        <taxon>Chryseobacterium group</taxon>
        <taxon>Epilithonimonas</taxon>
    </lineage>
</organism>
<name>A0ABY1R3C9_9FLAO</name>
<proteinExistence type="predicted"/>
<dbReference type="RefSeq" id="WP_283417086.1">
    <property type="nucleotide sequence ID" value="NZ_FXUO01000005.1"/>
</dbReference>
<comment type="caution">
    <text evidence="1">The sequence shown here is derived from an EMBL/GenBank/DDBJ whole genome shotgun (WGS) entry which is preliminary data.</text>
</comment>
<dbReference type="EMBL" id="FXUO01000005">
    <property type="protein sequence ID" value="SMP94130.1"/>
    <property type="molecule type" value="Genomic_DNA"/>
</dbReference>
<evidence type="ECO:0000313" key="1">
    <source>
        <dbReference type="EMBL" id="SMP94130.1"/>
    </source>
</evidence>
<gene>
    <name evidence="1" type="ORF">SAMN05421679_105255</name>
</gene>
<dbReference type="Proteomes" id="UP001158050">
    <property type="component" value="Unassembled WGS sequence"/>
</dbReference>
<keyword evidence="2" id="KW-1185">Reference proteome</keyword>
<reference evidence="1 2" key="1">
    <citation type="submission" date="2017-05" db="EMBL/GenBank/DDBJ databases">
        <authorList>
            <person name="Varghese N."/>
            <person name="Submissions S."/>
        </authorList>
    </citation>
    <scope>NUCLEOTIDE SEQUENCE [LARGE SCALE GENOMIC DNA]</scope>
    <source>
        <strain evidence="1 2">DSM 18015</strain>
    </source>
</reference>
<sequence length="199" mass="23235">MKLSDVYIKAFAEDCIVLIVNAYNTVIAEKKYQTDWLENDFSELLGHHVNENELSLKKGITCKTEKKLIKEVDSQLKGFADKLPRIDFVYFKVWKMQRFECYMEAKRLKENDSALKRAYINEGMDRYISEKYPIGCMLGYNLEGDVEKTIDGVNSLIIKDKRNSETLNLISNKLHKSYYESNHTTIGILKHIIFQFPTI</sequence>
<accession>A0ABY1R3C9</accession>